<evidence type="ECO:0000259" key="3">
    <source>
        <dbReference type="PROSITE" id="PS50110"/>
    </source>
</evidence>
<dbReference type="InterPro" id="IPR011006">
    <property type="entry name" value="CheY-like_superfamily"/>
</dbReference>
<evidence type="ECO:0000313" key="4">
    <source>
        <dbReference type="EMBL" id="MTH77926.1"/>
    </source>
</evidence>
<comment type="caution">
    <text evidence="4">The sequence shown here is derived from an EMBL/GenBank/DDBJ whole genome shotgun (WGS) entry which is preliminary data.</text>
</comment>
<keyword evidence="1 2" id="KW-0597">Phosphoprotein</keyword>
<feature type="modified residue" description="4-aspartylphosphate" evidence="2">
    <location>
        <position position="55"/>
    </location>
</feature>
<feature type="domain" description="Response regulatory" evidence="3">
    <location>
        <begin position="6"/>
        <end position="120"/>
    </location>
</feature>
<organism evidence="4 5">
    <name type="scientific">Paracoccus aestuariivivens</name>
    <dbReference type="NCBI Taxonomy" id="1820333"/>
    <lineage>
        <taxon>Bacteria</taxon>
        <taxon>Pseudomonadati</taxon>
        <taxon>Pseudomonadota</taxon>
        <taxon>Alphaproteobacteria</taxon>
        <taxon>Rhodobacterales</taxon>
        <taxon>Paracoccaceae</taxon>
        <taxon>Paracoccus</taxon>
    </lineage>
</organism>
<dbReference type="Proteomes" id="UP000478183">
    <property type="component" value="Unassembled WGS sequence"/>
</dbReference>
<dbReference type="EMBL" id="WMIE01000004">
    <property type="protein sequence ID" value="MTH77926.1"/>
    <property type="molecule type" value="Genomic_DNA"/>
</dbReference>
<dbReference type="GO" id="GO:0000160">
    <property type="term" value="P:phosphorelay signal transduction system"/>
    <property type="evidence" value="ECO:0007669"/>
    <property type="project" value="InterPro"/>
</dbReference>
<dbReference type="InterPro" id="IPR001789">
    <property type="entry name" value="Sig_transdc_resp-reg_receiver"/>
</dbReference>
<dbReference type="Gene3D" id="3.40.50.2300">
    <property type="match status" value="1"/>
</dbReference>
<dbReference type="SUPFAM" id="SSF52172">
    <property type="entry name" value="CheY-like"/>
    <property type="match status" value="1"/>
</dbReference>
<evidence type="ECO:0000256" key="2">
    <source>
        <dbReference type="PROSITE-ProRule" id="PRU00169"/>
    </source>
</evidence>
<dbReference type="PROSITE" id="PS50110">
    <property type="entry name" value="RESPONSE_REGULATORY"/>
    <property type="match status" value="1"/>
</dbReference>
<reference evidence="4 5" key="1">
    <citation type="submission" date="2019-11" db="EMBL/GenBank/DDBJ databases">
        <authorList>
            <person name="Dong K."/>
        </authorList>
    </citation>
    <scope>NUCLEOTIDE SEQUENCE [LARGE SCALE GENOMIC DNA]</scope>
    <source>
        <strain evidence="4 5">NBRC 111993</strain>
    </source>
</reference>
<evidence type="ECO:0000313" key="5">
    <source>
        <dbReference type="Proteomes" id="UP000478183"/>
    </source>
</evidence>
<gene>
    <name evidence="4" type="ORF">GL286_09325</name>
</gene>
<dbReference type="AlphaFoldDB" id="A0A6L6J8V5"/>
<dbReference type="Pfam" id="PF00072">
    <property type="entry name" value="Response_reg"/>
    <property type="match status" value="1"/>
</dbReference>
<protein>
    <submittedName>
        <fullName evidence="4">Response regulator</fullName>
    </submittedName>
</protein>
<proteinExistence type="predicted"/>
<name>A0A6L6J8V5_9RHOB</name>
<dbReference type="PANTHER" id="PTHR44591">
    <property type="entry name" value="STRESS RESPONSE REGULATOR PROTEIN 1"/>
    <property type="match status" value="1"/>
</dbReference>
<accession>A0A6L6J8V5</accession>
<dbReference type="RefSeq" id="WP_155095290.1">
    <property type="nucleotide sequence ID" value="NZ_WMIE01000004.1"/>
</dbReference>
<sequence length="124" mass="13566">MDVSPHIAIVDDDDAIRYALSSLLRSEDFSVSLFDSAEAFLQSLANQLPQCLLTDIQLPGLSGLDLQFRMRAEQPLLPVLVMTAFPEDKLRDQALAAGAVCFLRKPFDNCALLGCLRRAIAGTN</sequence>
<dbReference type="PANTHER" id="PTHR44591:SF25">
    <property type="entry name" value="CHEMOTAXIS TWO-COMPONENT RESPONSE REGULATOR"/>
    <property type="match status" value="1"/>
</dbReference>
<keyword evidence="5" id="KW-1185">Reference proteome</keyword>
<dbReference type="InterPro" id="IPR050595">
    <property type="entry name" value="Bact_response_regulator"/>
</dbReference>
<dbReference type="SMART" id="SM00448">
    <property type="entry name" value="REC"/>
    <property type="match status" value="1"/>
</dbReference>
<evidence type="ECO:0000256" key="1">
    <source>
        <dbReference type="ARBA" id="ARBA00022553"/>
    </source>
</evidence>
<dbReference type="OrthoDB" id="9814495at2"/>